<protein>
    <submittedName>
        <fullName evidence="2">FAD-dependent monooxygenase</fullName>
    </submittedName>
</protein>
<sequence length="399" mass="43877">MTETATHQSNHVLISGASFAGLTTAIWMHRLGYRVTIVENAPGLRKGGTPVDLKGDALRILDRMGILPAVRAKALPPRTTEFAEIDGTPITRTEPEPEPELELELEPESELANGAVVIDGHEVHGDEDVEIHRDDLLAILFDEAQGDIEIVFGDSVTELTDTRDGVRAAFRNGPAREFAMVLGCDGNHSTVRRLWFGPEADYSHFLRHYTSVTIIDGMVLAPWTTRLQNAPGRTLLLNSYEDTTDVVFVFRSEEEIPYDRHDVDEQKRIIRDRFADAGLPFTDVLEQALTADNFYFDKLSQNRLPAWSSGRVALVGDAAYCPSPAAGMGGSVAILGATALYDAFRAVGGDMARAFAAYERSFRPTAEQIQLEAEQFSIPMMFPDTAEAIAARNALLREG</sequence>
<keyword evidence="2" id="KW-0503">Monooxygenase</keyword>
<keyword evidence="2" id="KW-0560">Oxidoreductase</keyword>
<proteinExistence type="predicted"/>
<gene>
    <name evidence="2" type="ORF">GCM10025780_16000</name>
</gene>
<dbReference type="Gene3D" id="3.30.9.10">
    <property type="entry name" value="D-Amino Acid Oxidase, subunit A, domain 2"/>
    <property type="match status" value="1"/>
</dbReference>
<evidence type="ECO:0000313" key="3">
    <source>
        <dbReference type="Proteomes" id="UP001501295"/>
    </source>
</evidence>
<dbReference type="GO" id="GO:0004497">
    <property type="term" value="F:monooxygenase activity"/>
    <property type="evidence" value="ECO:0007669"/>
    <property type="project" value="UniProtKB-KW"/>
</dbReference>
<dbReference type="RefSeq" id="WP_345375183.1">
    <property type="nucleotide sequence ID" value="NZ_BAABLM010000002.1"/>
</dbReference>
<dbReference type="Pfam" id="PF01494">
    <property type="entry name" value="FAD_binding_3"/>
    <property type="match status" value="1"/>
</dbReference>
<dbReference type="SUPFAM" id="SSF51905">
    <property type="entry name" value="FAD/NAD(P)-binding domain"/>
    <property type="match status" value="1"/>
</dbReference>
<dbReference type="Proteomes" id="UP001501295">
    <property type="component" value="Unassembled WGS sequence"/>
</dbReference>
<accession>A0ABP8VV01</accession>
<evidence type="ECO:0000259" key="1">
    <source>
        <dbReference type="Pfam" id="PF01494"/>
    </source>
</evidence>
<organism evidence="2 3">
    <name type="scientific">Frondihabitans cladoniiphilus</name>
    <dbReference type="NCBI Taxonomy" id="715785"/>
    <lineage>
        <taxon>Bacteria</taxon>
        <taxon>Bacillati</taxon>
        <taxon>Actinomycetota</taxon>
        <taxon>Actinomycetes</taxon>
        <taxon>Micrococcales</taxon>
        <taxon>Microbacteriaceae</taxon>
        <taxon>Frondihabitans</taxon>
    </lineage>
</organism>
<dbReference type="EMBL" id="BAABLM010000002">
    <property type="protein sequence ID" value="GAA4672588.1"/>
    <property type="molecule type" value="Genomic_DNA"/>
</dbReference>
<dbReference type="InterPro" id="IPR036188">
    <property type="entry name" value="FAD/NAD-bd_sf"/>
</dbReference>
<comment type="caution">
    <text evidence="2">The sequence shown here is derived from an EMBL/GenBank/DDBJ whole genome shotgun (WGS) entry which is preliminary data.</text>
</comment>
<dbReference type="InterPro" id="IPR051704">
    <property type="entry name" value="FAD_aromatic-hydroxylase"/>
</dbReference>
<reference evidence="3" key="1">
    <citation type="journal article" date="2019" name="Int. J. Syst. Evol. Microbiol.">
        <title>The Global Catalogue of Microorganisms (GCM) 10K type strain sequencing project: providing services to taxonomists for standard genome sequencing and annotation.</title>
        <authorList>
            <consortium name="The Broad Institute Genomics Platform"/>
            <consortium name="The Broad Institute Genome Sequencing Center for Infectious Disease"/>
            <person name="Wu L."/>
            <person name="Ma J."/>
        </authorList>
    </citation>
    <scope>NUCLEOTIDE SEQUENCE [LARGE SCALE GENOMIC DNA]</scope>
    <source>
        <strain evidence="3">JCM 18956</strain>
    </source>
</reference>
<feature type="domain" description="FAD-binding" evidence="1">
    <location>
        <begin position="11"/>
        <end position="369"/>
    </location>
</feature>
<evidence type="ECO:0000313" key="2">
    <source>
        <dbReference type="EMBL" id="GAA4672588.1"/>
    </source>
</evidence>
<keyword evidence="3" id="KW-1185">Reference proteome</keyword>
<dbReference type="PANTHER" id="PTHR46865:SF2">
    <property type="entry name" value="MONOOXYGENASE"/>
    <property type="match status" value="1"/>
</dbReference>
<dbReference type="InterPro" id="IPR002938">
    <property type="entry name" value="FAD-bd"/>
</dbReference>
<dbReference type="PANTHER" id="PTHR46865">
    <property type="entry name" value="OXIDOREDUCTASE-RELATED"/>
    <property type="match status" value="1"/>
</dbReference>
<name>A0ABP8VV01_9MICO</name>
<dbReference type="PRINTS" id="PR00420">
    <property type="entry name" value="RNGMNOXGNASE"/>
</dbReference>
<dbReference type="Gene3D" id="3.50.50.60">
    <property type="entry name" value="FAD/NAD(P)-binding domain"/>
    <property type="match status" value="1"/>
</dbReference>